<dbReference type="EMBL" id="JAUEDM010000006">
    <property type="protein sequence ID" value="KAK3314730.1"/>
    <property type="molecule type" value="Genomic_DNA"/>
</dbReference>
<proteinExistence type="predicted"/>
<protein>
    <submittedName>
        <fullName evidence="2">Uncharacterized protein</fullName>
    </submittedName>
</protein>
<accession>A0AAE0HXL5</accession>
<reference evidence="2" key="1">
    <citation type="journal article" date="2023" name="Mol. Phylogenet. Evol.">
        <title>Genome-scale phylogeny and comparative genomics of the fungal order Sordariales.</title>
        <authorList>
            <person name="Hensen N."/>
            <person name="Bonometti L."/>
            <person name="Westerberg I."/>
            <person name="Brannstrom I.O."/>
            <person name="Guillou S."/>
            <person name="Cros-Aarteil S."/>
            <person name="Calhoun S."/>
            <person name="Haridas S."/>
            <person name="Kuo A."/>
            <person name="Mondo S."/>
            <person name="Pangilinan J."/>
            <person name="Riley R."/>
            <person name="LaButti K."/>
            <person name="Andreopoulos B."/>
            <person name="Lipzen A."/>
            <person name="Chen C."/>
            <person name="Yan M."/>
            <person name="Daum C."/>
            <person name="Ng V."/>
            <person name="Clum A."/>
            <person name="Steindorff A."/>
            <person name="Ohm R.A."/>
            <person name="Martin F."/>
            <person name="Silar P."/>
            <person name="Natvig D.O."/>
            <person name="Lalanne C."/>
            <person name="Gautier V."/>
            <person name="Ament-Velasquez S.L."/>
            <person name="Kruys A."/>
            <person name="Hutchinson M.I."/>
            <person name="Powell A.J."/>
            <person name="Barry K."/>
            <person name="Miller A.N."/>
            <person name="Grigoriev I.V."/>
            <person name="Debuchy R."/>
            <person name="Gladieux P."/>
            <person name="Hiltunen Thoren M."/>
            <person name="Johannesson H."/>
        </authorList>
    </citation>
    <scope>NUCLEOTIDE SEQUENCE</scope>
    <source>
        <strain evidence="2">CBS 118394</strain>
    </source>
</reference>
<feature type="region of interest" description="Disordered" evidence="1">
    <location>
        <begin position="224"/>
        <end position="244"/>
    </location>
</feature>
<evidence type="ECO:0000256" key="1">
    <source>
        <dbReference type="SAM" id="MobiDB-lite"/>
    </source>
</evidence>
<name>A0AAE0HXL5_9PEZI</name>
<organism evidence="2 3">
    <name type="scientific">Apodospora peruviana</name>
    <dbReference type="NCBI Taxonomy" id="516989"/>
    <lineage>
        <taxon>Eukaryota</taxon>
        <taxon>Fungi</taxon>
        <taxon>Dikarya</taxon>
        <taxon>Ascomycota</taxon>
        <taxon>Pezizomycotina</taxon>
        <taxon>Sordariomycetes</taxon>
        <taxon>Sordariomycetidae</taxon>
        <taxon>Sordariales</taxon>
        <taxon>Lasiosphaeriaceae</taxon>
        <taxon>Apodospora</taxon>
    </lineage>
</organism>
<evidence type="ECO:0000313" key="2">
    <source>
        <dbReference type="EMBL" id="KAK3314730.1"/>
    </source>
</evidence>
<gene>
    <name evidence="2" type="ORF">B0H66DRAFT_535626</name>
</gene>
<comment type="caution">
    <text evidence="2">The sequence shown here is derived from an EMBL/GenBank/DDBJ whole genome shotgun (WGS) entry which is preliminary data.</text>
</comment>
<feature type="compositionally biased region" description="Basic and acidic residues" evidence="1">
    <location>
        <begin position="234"/>
        <end position="244"/>
    </location>
</feature>
<evidence type="ECO:0000313" key="3">
    <source>
        <dbReference type="Proteomes" id="UP001283341"/>
    </source>
</evidence>
<sequence length="244" mass="26547">MIHGCTTLHATTTPLGQVVVAHAGSLIRLIAVLEGCVRSFSLVTHHPDSDSSDLSLRPASAGPASCKCPGDKACIQTVPSDELVECTNACRQGSSWQVQLAARHRASISLQPGKPAPEKANLIFLDVTPYLPLRMPWMRIRTAVTGTILPVTDTHTGRAHHHTTIDFHFRPPTDTQLSFLLLASACCIAVHTEAATTRQGVSLGRMSSDVVDYQRVSHYHSYRKPQALEAQRATQKEAEPRSFV</sequence>
<reference evidence="2" key="2">
    <citation type="submission" date="2023-06" db="EMBL/GenBank/DDBJ databases">
        <authorList>
            <consortium name="Lawrence Berkeley National Laboratory"/>
            <person name="Haridas S."/>
            <person name="Hensen N."/>
            <person name="Bonometti L."/>
            <person name="Westerberg I."/>
            <person name="Brannstrom I.O."/>
            <person name="Guillou S."/>
            <person name="Cros-Aarteil S."/>
            <person name="Calhoun S."/>
            <person name="Kuo A."/>
            <person name="Mondo S."/>
            <person name="Pangilinan J."/>
            <person name="Riley R."/>
            <person name="Labutti K."/>
            <person name="Andreopoulos B."/>
            <person name="Lipzen A."/>
            <person name="Chen C."/>
            <person name="Yanf M."/>
            <person name="Daum C."/>
            <person name="Ng V."/>
            <person name="Clum A."/>
            <person name="Steindorff A."/>
            <person name="Ohm R."/>
            <person name="Martin F."/>
            <person name="Silar P."/>
            <person name="Natvig D."/>
            <person name="Lalanne C."/>
            <person name="Gautier V."/>
            <person name="Ament-Velasquez S.L."/>
            <person name="Kruys A."/>
            <person name="Hutchinson M.I."/>
            <person name="Powell A.J."/>
            <person name="Barry K."/>
            <person name="Miller A.N."/>
            <person name="Grigoriev I.V."/>
            <person name="Debuchy R."/>
            <person name="Gladieux P."/>
            <person name="Thoren M.H."/>
            <person name="Johannesson H."/>
        </authorList>
    </citation>
    <scope>NUCLEOTIDE SEQUENCE</scope>
    <source>
        <strain evidence="2">CBS 118394</strain>
    </source>
</reference>
<keyword evidence="3" id="KW-1185">Reference proteome</keyword>
<dbReference type="AlphaFoldDB" id="A0AAE0HXL5"/>
<dbReference type="Proteomes" id="UP001283341">
    <property type="component" value="Unassembled WGS sequence"/>
</dbReference>